<evidence type="ECO:0000259" key="2">
    <source>
        <dbReference type="Pfam" id="PF07819"/>
    </source>
</evidence>
<dbReference type="Pfam" id="PF07819">
    <property type="entry name" value="PGAP1"/>
    <property type="match status" value="1"/>
</dbReference>
<dbReference type="AlphaFoldDB" id="A0A330LYU0"/>
<gene>
    <name evidence="3" type="ORF">SHEWBE_1480</name>
</gene>
<dbReference type="PROSITE" id="PS51257">
    <property type="entry name" value="PROKAR_LIPOPROTEIN"/>
    <property type="match status" value="1"/>
</dbReference>
<sequence length="723" mass="80199">MTIIRLLSLCSFFLLTACGGDGDSSDPAPVIIYSSYNITAIDGYLENATAWLDTQNNGQYVSSNPTATTDAKGKAILSIPNTITAKDYAIFVEAKQSVTFDKGLDRRITNSFTLAAPAGERIVTPFSTLVYLKMKSGLTQSAAIAVVSSQLQVSGSRLLTDFIATKDSRMTLIAADLVRLNVFPVSPQQLADVALNQSDFNADITNYANIQSDINEFKGVARNSFRMLELDTDIDGVADSDDSDIDGDNIPNEQDTHPYDFDRHTAQSPSELILSQAQFETLLSEQWHYYKLETPEDILLNVSLSQLTGDLDLYVKQDTLPTKFDYDCRSNNSYQSAEKCLQRLKQGQIHYIAVAAQEDSNYRLQAVLDEIVVNKVSLLLHGLASDAGTWDNLVDDDSFYSKSCDILNIHDEIDTLPQVNSNGESCFRLSFGGYDRDINLSSKGLDGKTCISALGCNGDFSRFELLGTEVETAIDKIVDKLGIDTEIVLLGHSRGGLAARSYLQNPDSKHKDYVKALVTTGTPHQGSPLGRFYRFMELNCLPQRSYENDGGMCEDNWEVIKMVAGERWYYRKNLMDLRAPSIEFLSPESTEVTDLNSNILALENVTIAQLSYRGTQFGILAEDIGLGSDYDLYEYGQWFGGDHPHPSTLRYMEQGQSRESYIGDGIVPSYSQQLSNLLVPHGRNVDLALTNNSYNVIHTEQTDQITDLHSMFESVRIAIGWSE</sequence>
<proteinExistence type="predicted"/>
<dbReference type="Proteomes" id="UP000250123">
    <property type="component" value="Chromosome SHEWBE"/>
</dbReference>
<feature type="chain" id="PRO_5016428216" description="GPI inositol-deacylase PGAP1-like alpha/beta domain-containing protein" evidence="1">
    <location>
        <begin position="20"/>
        <end position="723"/>
    </location>
</feature>
<dbReference type="OrthoDB" id="556502at2"/>
<keyword evidence="1" id="KW-0732">Signal</keyword>
<dbReference type="KEGG" id="sbk:SHEWBE_1480"/>
<evidence type="ECO:0000313" key="4">
    <source>
        <dbReference type="Proteomes" id="UP000250123"/>
    </source>
</evidence>
<dbReference type="SUPFAM" id="SSF53474">
    <property type="entry name" value="alpha/beta-Hydrolases"/>
    <property type="match status" value="1"/>
</dbReference>
<evidence type="ECO:0000313" key="3">
    <source>
        <dbReference type="EMBL" id="SQH75446.1"/>
    </source>
</evidence>
<reference evidence="4" key="1">
    <citation type="submission" date="2018-06" db="EMBL/GenBank/DDBJ databases">
        <authorList>
            <person name="Cea G.-C."/>
            <person name="William W."/>
        </authorList>
    </citation>
    <scope>NUCLEOTIDE SEQUENCE [LARGE SCALE GENOMIC DNA]</scope>
    <source>
        <strain evidence="4">DB21MT-2</strain>
    </source>
</reference>
<accession>A0A330LYU0</accession>
<organism evidence="3 4">
    <name type="scientific">Shewanella benthica</name>
    <dbReference type="NCBI Taxonomy" id="43661"/>
    <lineage>
        <taxon>Bacteria</taxon>
        <taxon>Pseudomonadati</taxon>
        <taxon>Pseudomonadota</taxon>
        <taxon>Gammaproteobacteria</taxon>
        <taxon>Alteromonadales</taxon>
        <taxon>Shewanellaceae</taxon>
        <taxon>Shewanella</taxon>
    </lineage>
</organism>
<dbReference type="GO" id="GO:0016788">
    <property type="term" value="F:hydrolase activity, acting on ester bonds"/>
    <property type="evidence" value="ECO:0007669"/>
    <property type="project" value="InterPro"/>
</dbReference>
<evidence type="ECO:0000256" key="1">
    <source>
        <dbReference type="SAM" id="SignalP"/>
    </source>
</evidence>
<protein>
    <recommendedName>
        <fullName evidence="2">GPI inositol-deacylase PGAP1-like alpha/beta domain-containing protein</fullName>
    </recommendedName>
</protein>
<dbReference type="InterPro" id="IPR012908">
    <property type="entry name" value="PGAP1-ab_dom-like"/>
</dbReference>
<dbReference type="Gene3D" id="3.40.50.1820">
    <property type="entry name" value="alpha/beta hydrolase"/>
    <property type="match status" value="1"/>
</dbReference>
<feature type="signal peptide" evidence="1">
    <location>
        <begin position="1"/>
        <end position="19"/>
    </location>
</feature>
<dbReference type="Gene3D" id="2.60.120.380">
    <property type="match status" value="1"/>
</dbReference>
<feature type="domain" description="GPI inositol-deacylase PGAP1-like alpha/beta" evidence="2">
    <location>
        <begin position="470"/>
        <end position="529"/>
    </location>
</feature>
<dbReference type="EMBL" id="LS483452">
    <property type="protein sequence ID" value="SQH75446.1"/>
    <property type="molecule type" value="Genomic_DNA"/>
</dbReference>
<dbReference type="InterPro" id="IPR029058">
    <property type="entry name" value="AB_hydrolase_fold"/>
</dbReference>
<name>A0A330LYU0_9GAMM</name>